<evidence type="ECO:0000313" key="11">
    <source>
        <dbReference type="Proteomes" id="UP000326757"/>
    </source>
</evidence>
<dbReference type="Gene3D" id="3.20.20.80">
    <property type="entry name" value="Glycosidases"/>
    <property type="match status" value="1"/>
</dbReference>
<name>A0A5N6JSP6_MONLA</name>
<dbReference type="PANTHER" id="PTHR43576:SF3">
    <property type="entry name" value="ALPHA-L-ARABINOFURANOSIDASE C"/>
    <property type="match status" value="1"/>
</dbReference>
<evidence type="ECO:0000256" key="6">
    <source>
        <dbReference type="ARBA" id="ARBA00023277"/>
    </source>
</evidence>
<keyword evidence="6" id="KW-0119">Carbohydrate metabolism</keyword>
<dbReference type="PANTHER" id="PTHR43576">
    <property type="entry name" value="ALPHA-L-ARABINOFURANOSIDASE C-RELATED"/>
    <property type="match status" value="1"/>
</dbReference>
<evidence type="ECO:0000256" key="5">
    <source>
        <dbReference type="ARBA" id="ARBA00022801"/>
    </source>
</evidence>
<evidence type="ECO:0000256" key="4">
    <source>
        <dbReference type="ARBA" id="ARBA00012670"/>
    </source>
</evidence>
<comment type="catalytic activity">
    <reaction evidence="1">
        <text>Hydrolysis of terminal non-reducing alpha-L-arabinofuranoside residues in alpha-L-arabinosides.</text>
        <dbReference type="EC" id="3.2.1.55"/>
    </reaction>
</comment>
<dbReference type="OrthoDB" id="3032304at2759"/>
<comment type="similarity">
    <text evidence="3">Belongs to the glycosyl hydrolase 51 family.</text>
</comment>
<dbReference type="Gene3D" id="2.60.40.1180">
    <property type="entry name" value="Golgi alpha-mannosidase II"/>
    <property type="match status" value="1"/>
</dbReference>
<dbReference type="InterPro" id="IPR010720">
    <property type="entry name" value="Alpha-L-AF_C"/>
</dbReference>
<comment type="pathway">
    <text evidence="2">Glycan metabolism; L-arabinan degradation.</text>
</comment>
<evidence type="ECO:0000256" key="8">
    <source>
        <dbReference type="ARBA" id="ARBA00037415"/>
    </source>
</evidence>
<dbReference type="GO" id="GO:0046373">
    <property type="term" value="P:L-arabinose metabolic process"/>
    <property type="evidence" value="ECO:0007669"/>
    <property type="project" value="InterPro"/>
</dbReference>
<feature type="domain" description="Alpha-L-arabinofuranosidase C-terminal" evidence="9">
    <location>
        <begin position="302"/>
        <end position="472"/>
    </location>
</feature>
<dbReference type="GO" id="GO:0031222">
    <property type="term" value="P:arabinan catabolic process"/>
    <property type="evidence" value="ECO:0007669"/>
    <property type="project" value="UniProtKB-UniPathway"/>
</dbReference>
<dbReference type="InterPro" id="IPR055235">
    <property type="entry name" value="ASD1_cat"/>
</dbReference>
<comment type="caution">
    <text evidence="10">The sequence shown here is derived from an EMBL/GenBank/DDBJ whole genome shotgun (WGS) entry which is preliminary data.</text>
</comment>
<protein>
    <recommendedName>
        <fullName evidence="4">non-reducing end alpha-L-arabinofuranosidase</fullName>
        <ecNumber evidence="4">3.2.1.55</ecNumber>
    </recommendedName>
</protein>
<dbReference type="InterPro" id="IPR017853">
    <property type="entry name" value="GH"/>
</dbReference>
<accession>A0A5N6JSP6</accession>
<gene>
    <name evidence="10" type="ORF">EYC80_008379</name>
</gene>
<evidence type="ECO:0000259" key="9">
    <source>
        <dbReference type="SMART" id="SM00813"/>
    </source>
</evidence>
<dbReference type="SUPFAM" id="SSF51445">
    <property type="entry name" value="(Trans)glycosidases"/>
    <property type="match status" value="1"/>
</dbReference>
<dbReference type="Proteomes" id="UP000326757">
    <property type="component" value="Unassembled WGS sequence"/>
</dbReference>
<keyword evidence="11" id="KW-1185">Reference proteome</keyword>
<comment type="function">
    <text evidence="8">Alpha-L-arabinofuranosidase involved in the degradation of arabinoxylan, a major component of plant hemicellulose. Acts only on small linear 1,5-alpha-linked L-arabinofuranosyl oligosaccharides.</text>
</comment>
<dbReference type="UniPathway" id="UPA00667"/>
<dbReference type="Pfam" id="PF22848">
    <property type="entry name" value="ASD1_dom"/>
    <property type="match status" value="1"/>
</dbReference>
<dbReference type="Pfam" id="PF06964">
    <property type="entry name" value="Alpha-L-AF_C"/>
    <property type="match status" value="1"/>
</dbReference>
<evidence type="ECO:0000256" key="3">
    <source>
        <dbReference type="ARBA" id="ARBA00007186"/>
    </source>
</evidence>
<dbReference type="GO" id="GO:0046556">
    <property type="term" value="F:alpha-L-arabinofuranosidase activity"/>
    <property type="evidence" value="ECO:0007669"/>
    <property type="project" value="UniProtKB-EC"/>
</dbReference>
<keyword evidence="7" id="KW-0326">Glycosidase</keyword>
<dbReference type="SMART" id="SM00813">
    <property type="entry name" value="Alpha-L-AF_C"/>
    <property type="match status" value="1"/>
</dbReference>
<keyword evidence="5" id="KW-0378">Hydrolase</keyword>
<reference evidence="10 11" key="1">
    <citation type="submission" date="2019-06" db="EMBL/GenBank/DDBJ databases">
        <title>Genome Sequence of the Brown Rot Fungal Pathogen Monilinia laxa.</title>
        <authorList>
            <person name="De Miccolis Angelini R.M."/>
            <person name="Landi L."/>
            <person name="Abate D."/>
            <person name="Pollastro S."/>
            <person name="Romanazzi G."/>
            <person name="Faretra F."/>
        </authorList>
    </citation>
    <scope>NUCLEOTIDE SEQUENCE [LARGE SCALE GENOMIC DNA]</scope>
    <source>
        <strain evidence="10 11">Mlax316</strain>
    </source>
</reference>
<evidence type="ECO:0000313" key="10">
    <source>
        <dbReference type="EMBL" id="KAB8290742.1"/>
    </source>
</evidence>
<dbReference type="EMBL" id="VIGI01000016">
    <property type="protein sequence ID" value="KAB8290742.1"/>
    <property type="molecule type" value="Genomic_DNA"/>
</dbReference>
<dbReference type="EC" id="3.2.1.55" evidence="4"/>
<dbReference type="AlphaFoldDB" id="A0A5N6JSP6"/>
<evidence type="ECO:0000256" key="2">
    <source>
        <dbReference type="ARBA" id="ARBA00004834"/>
    </source>
</evidence>
<sequence>MTTFTRIPDGETPSINVDVSRRLSKIDPMIYGGFMEHMGRCIYGGIYDPGNPLSDKHGYRTDVLNALRDLDLPVIRYPGGNFIATYHWEDGVGPRESRPARPELAWLGTETNEFGTDEFMHYLSVLSEGKEKRVEPYFCLNMGTGTLTEALAWVEYCNGTRNTYYANLRRKNGHEEPYNIKYWALGNEVWGPWQVEQMSAKDYAKKALQWSKALHLLDPTLQLILCGETGLSPWDLTVLLPNIHHITMHSIHIYSTSTSHLPNALSPLQAETAIESAASLIQIARIQSKIPPSVPVPKICFDEWNVWDPLRAPGEEGAEEKYTLSDALAVGVWLNVFVRQSRYVGMANLAQSVNVISPLMTSRDGILKQTTWWPLWLYRPEVGGECGGGAGGASWLDVAGSVDADGVVSLCVVNVSEEKSFETEVLGVKGEVEVFTITGDNVRVGNTVEKEEVGIKESKWDGKGKYTFGKHSLTMLRWATGEKVVEVKRDEGERLDTRKLAWAGDRELEKS</sequence>
<organism evidence="10 11">
    <name type="scientific">Monilinia laxa</name>
    <name type="common">Brown rot fungus</name>
    <name type="synonym">Sclerotinia laxa</name>
    <dbReference type="NCBI Taxonomy" id="61186"/>
    <lineage>
        <taxon>Eukaryota</taxon>
        <taxon>Fungi</taxon>
        <taxon>Dikarya</taxon>
        <taxon>Ascomycota</taxon>
        <taxon>Pezizomycotina</taxon>
        <taxon>Leotiomycetes</taxon>
        <taxon>Helotiales</taxon>
        <taxon>Sclerotiniaceae</taxon>
        <taxon>Monilinia</taxon>
    </lineage>
</organism>
<dbReference type="SUPFAM" id="SSF51011">
    <property type="entry name" value="Glycosyl hydrolase domain"/>
    <property type="match status" value="1"/>
</dbReference>
<dbReference type="InterPro" id="IPR013780">
    <property type="entry name" value="Glyco_hydro_b"/>
</dbReference>
<evidence type="ECO:0000256" key="7">
    <source>
        <dbReference type="ARBA" id="ARBA00023295"/>
    </source>
</evidence>
<evidence type="ECO:0000256" key="1">
    <source>
        <dbReference type="ARBA" id="ARBA00001462"/>
    </source>
</evidence>
<proteinExistence type="inferred from homology"/>